<organism evidence="3 4">
    <name type="scientific">Opisthorchis felineus</name>
    <dbReference type="NCBI Taxonomy" id="147828"/>
    <lineage>
        <taxon>Eukaryota</taxon>
        <taxon>Metazoa</taxon>
        <taxon>Spiralia</taxon>
        <taxon>Lophotrochozoa</taxon>
        <taxon>Platyhelminthes</taxon>
        <taxon>Trematoda</taxon>
        <taxon>Digenea</taxon>
        <taxon>Opisthorchiida</taxon>
        <taxon>Opisthorchiata</taxon>
        <taxon>Opisthorchiidae</taxon>
        <taxon>Opisthorchis</taxon>
    </lineage>
</organism>
<keyword evidence="2" id="KW-0472">Membrane</keyword>
<feature type="region of interest" description="Disordered" evidence="1">
    <location>
        <begin position="112"/>
        <end position="135"/>
    </location>
</feature>
<evidence type="ECO:0000256" key="1">
    <source>
        <dbReference type="SAM" id="MobiDB-lite"/>
    </source>
</evidence>
<feature type="region of interest" description="Disordered" evidence="1">
    <location>
        <begin position="713"/>
        <end position="742"/>
    </location>
</feature>
<evidence type="ECO:0000256" key="2">
    <source>
        <dbReference type="SAM" id="Phobius"/>
    </source>
</evidence>
<dbReference type="AlphaFoldDB" id="A0A4S2MCK0"/>
<keyword evidence="2" id="KW-1133">Transmembrane helix</keyword>
<evidence type="ECO:0000313" key="3">
    <source>
        <dbReference type="EMBL" id="TGZ74235.1"/>
    </source>
</evidence>
<comment type="caution">
    <text evidence="3">The sequence shown here is derived from an EMBL/GenBank/DDBJ whole genome shotgun (WGS) entry which is preliminary data.</text>
</comment>
<feature type="region of interest" description="Disordered" evidence="1">
    <location>
        <begin position="622"/>
        <end position="651"/>
    </location>
</feature>
<keyword evidence="2" id="KW-0812">Transmembrane</keyword>
<dbReference type="PANTHER" id="PTHR23320:SF130">
    <property type="entry name" value="TRANSMEMBRANE PROTEIN 212"/>
    <property type="match status" value="1"/>
</dbReference>
<feature type="region of interest" description="Disordered" evidence="1">
    <location>
        <begin position="521"/>
        <end position="542"/>
    </location>
</feature>
<dbReference type="PANTHER" id="PTHR23320">
    <property type="entry name" value="MEMBRANE-SPANNING 4-DOMAINS SUBFAMILY A MS4A -RELATED"/>
    <property type="match status" value="1"/>
</dbReference>
<dbReference type="OrthoDB" id="6272649at2759"/>
<feature type="compositionally biased region" description="Polar residues" evidence="1">
    <location>
        <begin position="521"/>
        <end position="533"/>
    </location>
</feature>
<name>A0A4S2MCK0_OPIFE</name>
<feature type="region of interest" description="Disordered" evidence="1">
    <location>
        <begin position="665"/>
        <end position="691"/>
    </location>
</feature>
<feature type="compositionally biased region" description="Polar residues" evidence="1">
    <location>
        <begin position="714"/>
        <end position="726"/>
    </location>
</feature>
<accession>A0A4S2MCK0</accession>
<dbReference type="EMBL" id="SJOL01002009">
    <property type="protein sequence ID" value="TGZ74235.1"/>
    <property type="molecule type" value="Genomic_DNA"/>
</dbReference>
<dbReference type="InterPro" id="IPR030417">
    <property type="entry name" value="MS4A"/>
</dbReference>
<feature type="transmembrane region" description="Helical" evidence="2">
    <location>
        <begin position="237"/>
        <end position="261"/>
    </location>
</feature>
<feature type="compositionally biased region" description="Basic and acidic residues" evidence="1">
    <location>
        <begin position="627"/>
        <end position="639"/>
    </location>
</feature>
<keyword evidence="4" id="KW-1185">Reference proteome</keyword>
<gene>
    <name evidence="3" type="ORF">CRM22_001050</name>
</gene>
<proteinExistence type="predicted"/>
<feature type="compositionally biased region" description="Basic residues" evidence="1">
    <location>
        <begin position="665"/>
        <end position="679"/>
    </location>
</feature>
<feature type="transmembrane region" description="Helical" evidence="2">
    <location>
        <begin position="273"/>
        <end position="296"/>
    </location>
</feature>
<sequence>MGPTFHCAEDRGARHTMRVAVPNSSVGHRHSYADLHHPLETFSEKHIPLDVESMPTPTNLLTQLRSSVENNVLRSCFNASPDGSTTNREELIVHEDISNVAGSGTIPIGAERHNVHPPSTCTSEPVDSRAHSSGEADITSTNEADQCCLYFCCQSCRPSKAGHVFCDSSNLSNCSGLRAILSSFSCSFLPVLFDCRLSQWYRRRIPNENLLVLSIIQVLCGFASIILSSVALTKAVFLYRMATGMWAGFLMLITGTQGLIASRRPITCTLVGLLVLCVITTLAACLLIGVSVAGTIEDGFLEQNSARSKSVHQVVRLIFAYHDDGKPFKDLYSQPDHFISTTPVNWTGTGLSHTKSINPGLRTHFSDSHLRTCQVILHVLLLLVGILNCSVSLSTSVLCGRYVCSRSRRFTTGQNHYTSRTNIVSFDNATASQAVSLLQSGDVRHFIGSGNILLAVAPDSLRRHELDLVRTNDNYTRLDPCLHHTVSPFLPESNRSALILTQAGTGAMAWTAARAAATLLSQQESPTSTTLPEGSQYRESTRSISRLVRANLRSRKNQRPRLLLTSLNPETAHPSHLSAPPYPSISTMLYVMPSPTSDEPPMIFPPFPPTYSSLQKRPSTSIFSRIPEQRNTRLHDRTAEQTSPDVSRPRSSVACVLSRIFRRRISRRQRSSHSRRRNTERRTSQPRRAASSLMCAVDRLLQPVLIVEDPGACTSHQPGRSSNPPAYSTIYPDCTHQSDPSA</sequence>
<protein>
    <submittedName>
        <fullName evidence="3">Uncharacterized protein</fullName>
    </submittedName>
</protein>
<reference evidence="3 4" key="1">
    <citation type="journal article" date="2019" name="BMC Genomics">
        <title>New insights from Opisthorchis felineus genome: update on genomics of the epidemiologically important liver flukes.</title>
        <authorList>
            <person name="Ershov N.I."/>
            <person name="Mordvinov V.A."/>
            <person name="Prokhortchouk E.B."/>
            <person name="Pakharukova M.Y."/>
            <person name="Gunbin K.V."/>
            <person name="Ustyantsev K."/>
            <person name="Genaev M.A."/>
            <person name="Blinov A.G."/>
            <person name="Mazur A."/>
            <person name="Boulygina E."/>
            <person name="Tsygankova S."/>
            <person name="Khrameeva E."/>
            <person name="Chekanov N."/>
            <person name="Fan G."/>
            <person name="Xiao A."/>
            <person name="Zhang H."/>
            <person name="Xu X."/>
            <person name="Yang H."/>
            <person name="Solovyev V."/>
            <person name="Lee S.M."/>
            <person name="Liu X."/>
            <person name="Afonnikov D.A."/>
            <person name="Skryabin K.G."/>
        </authorList>
    </citation>
    <scope>NUCLEOTIDE SEQUENCE [LARGE SCALE GENOMIC DNA]</scope>
    <source>
        <strain evidence="3">AK-0245</strain>
        <tissue evidence="3">Whole organism</tissue>
    </source>
</reference>
<dbReference type="Proteomes" id="UP000308267">
    <property type="component" value="Unassembled WGS sequence"/>
</dbReference>
<feature type="transmembrane region" description="Helical" evidence="2">
    <location>
        <begin position="209"/>
        <end position="231"/>
    </location>
</feature>
<evidence type="ECO:0000313" key="4">
    <source>
        <dbReference type="Proteomes" id="UP000308267"/>
    </source>
</evidence>